<dbReference type="InterPro" id="IPR003594">
    <property type="entry name" value="HATPase_dom"/>
</dbReference>
<dbReference type="Pfam" id="PF02518">
    <property type="entry name" value="HATPase_c"/>
    <property type="match status" value="1"/>
</dbReference>
<keyword evidence="5" id="KW-1133">Transmembrane helix</keyword>
<proteinExistence type="predicted"/>
<name>A0ABP7K5M3_9MICO</name>
<dbReference type="InterPro" id="IPR005467">
    <property type="entry name" value="His_kinase_dom"/>
</dbReference>
<organism evidence="7 8">
    <name type="scientific">Leifsonia kafniensis</name>
    <dbReference type="NCBI Taxonomy" id="475957"/>
    <lineage>
        <taxon>Bacteria</taxon>
        <taxon>Bacillati</taxon>
        <taxon>Actinomycetota</taxon>
        <taxon>Actinomycetes</taxon>
        <taxon>Micrococcales</taxon>
        <taxon>Microbacteriaceae</taxon>
        <taxon>Leifsonia</taxon>
    </lineage>
</organism>
<dbReference type="PIRSF" id="PIRSF037434">
    <property type="entry name" value="STHK_ChrS"/>
    <property type="match status" value="1"/>
</dbReference>
<feature type="transmembrane region" description="Helical" evidence="5">
    <location>
        <begin position="173"/>
        <end position="195"/>
    </location>
</feature>
<evidence type="ECO:0000256" key="1">
    <source>
        <dbReference type="ARBA" id="ARBA00022679"/>
    </source>
</evidence>
<dbReference type="RefSeq" id="WP_345062033.1">
    <property type="nucleotide sequence ID" value="NZ_BAABCN010000002.1"/>
</dbReference>
<dbReference type="PANTHER" id="PTHR24421:SF62">
    <property type="entry name" value="SENSORY TRANSDUCTION HISTIDINE KINASE"/>
    <property type="match status" value="1"/>
</dbReference>
<protein>
    <submittedName>
        <fullName evidence="7">Sensor histidine kinase</fullName>
    </submittedName>
</protein>
<evidence type="ECO:0000313" key="7">
    <source>
        <dbReference type="EMBL" id="GAA3864542.1"/>
    </source>
</evidence>
<dbReference type="Gene3D" id="3.30.565.10">
    <property type="entry name" value="Histidine kinase-like ATPase, C-terminal domain"/>
    <property type="match status" value="1"/>
</dbReference>
<dbReference type="Proteomes" id="UP001501803">
    <property type="component" value="Unassembled WGS sequence"/>
</dbReference>
<sequence length="439" mass="46940">MSLRDANTRPDASLLPDGTTRPDASLLPDAITRPDASIGSQLPHSALTPVFLALRIGMHTLIAALTALVIVRALFGVWPLPGVVVTLAALFLGVYIGGGHLARTNSAPWVIPVWLITLMALWLVLTLLASDAAYIVFPLFFLQLHVLPLRWGIPAVMVSVLLAIWALTYHLGFNLGAVLGPLIGAGVAIAIGMAYQALLREAAERQALIADLIATRAELAATERAAGTLAERERLAREIHDTIAQGLSSIQMLLHAAERTVTDATARDHLRLARETAAANLQETRRFIRELTPPALVEQTLPGALKRLTETATTEAAQSDVHTIVSLHVTGEPVPLPMRLEATLLRIAQGSLANVAQHAAASRAEVTLSYMTDEVTLDIVDNGRGFTPTAAPLGEQHESFGLVAIRQRVEQLGGTFVLESTPEQGTALAVTFPLGEETR</sequence>
<keyword evidence="2 7" id="KW-0418">Kinase</keyword>
<evidence type="ECO:0000256" key="5">
    <source>
        <dbReference type="SAM" id="Phobius"/>
    </source>
</evidence>
<accession>A0ABP7K5M3</accession>
<reference evidence="8" key="1">
    <citation type="journal article" date="2019" name="Int. J. Syst. Evol. Microbiol.">
        <title>The Global Catalogue of Microorganisms (GCM) 10K type strain sequencing project: providing services to taxonomists for standard genome sequencing and annotation.</title>
        <authorList>
            <consortium name="The Broad Institute Genomics Platform"/>
            <consortium name="The Broad Institute Genome Sequencing Center for Infectious Disease"/>
            <person name="Wu L."/>
            <person name="Ma J."/>
        </authorList>
    </citation>
    <scope>NUCLEOTIDE SEQUENCE [LARGE SCALE GENOMIC DNA]</scope>
    <source>
        <strain evidence="8">JCM 17021</strain>
    </source>
</reference>
<keyword evidence="8" id="KW-1185">Reference proteome</keyword>
<dbReference type="Gene3D" id="1.20.5.1930">
    <property type="match status" value="1"/>
</dbReference>
<keyword evidence="1" id="KW-0808">Transferase</keyword>
<evidence type="ECO:0000256" key="2">
    <source>
        <dbReference type="ARBA" id="ARBA00022777"/>
    </source>
</evidence>
<evidence type="ECO:0000256" key="4">
    <source>
        <dbReference type="SAM" id="MobiDB-lite"/>
    </source>
</evidence>
<feature type="region of interest" description="Disordered" evidence="4">
    <location>
        <begin position="1"/>
        <end position="26"/>
    </location>
</feature>
<evidence type="ECO:0000256" key="3">
    <source>
        <dbReference type="ARBA" id="ARBA00023012"/>
    </source>
</evidence>
<dbReference type="Pfam" id="PF07730">
    <property type="entry name" value="HisKA_3"/>
    <property type="match status" value="1"/>
</dbReference>
<dbReference type="InterPro" id="IPR050482">
    <property type="entry name" value="Sensor_HK_TwoCompSys"/>
</dbReference>
<dbReference type="SUPFAM" id="SSF55874">
    <property type="entry name" value="ATPase domain of HSP90 chaperone/DNA topoisomerase II/histidine kinase"/>
    <property type="match status" value="1"/>
</dbReference>
<evidence type="ECO:0000313" key="8">
    <source>
        <dbReference type="Proteomes" id="UP001501803"/>
    </source>
</evidence>
<dbReference type="PROSITE" id="PS50109">
    <property type="entry name" value="HIS_KIN"/>
    <property type="match status" value="1"/>
</dbReference>
<feature type="transmembrane region" description="Helical" evidence="5">
    <location>
        <begin position="149"/>
        <end position="167"/>
    </location>
</feature>
<feature type="transmembrane region" description="Helical" evidence="5">
    <location>
        <begin position="109"/>
        <end position="137"/>
    </location>
</feature>
<dbReference type="EMBL" id="BAABCN010000002">
    <property type="protein sequence ID" value="GAA3864542.1"/>
    <property type="molecule type" value="Genomic_DNA"/>
</dbReference>
<dbReference type="InterPro" id="IPR017205">
    <property type="entry name" value="Sig_transdc_His_kinase_ChrS"/>
</dbReference>
<dbReference type="PANTHER" id="PTHR24421">
    <property type="entry name" value="NITRATE/NITRITE SENSOR PROTEIN NARX-RELATED"/>
    <property type="match status" value="1"/>
</dbReference>
<evidence type="ECO:0000259" key="6">
    <source>
        <dbReference type="PROSITE" id="PS50109"/>
    </source>
</evidence>
<dbReference type="GO" id="GO:0016301">
    <property type="term" value="F:kinase activity"/>
    <property type="evidence" value="ECO:0007669"/>
    <property type="project" value="UniProtKB-KW"/>
</dbReference>
<feature type="domain" description="Histidine kinase" evidence="6">
    <location>
        <begin position="234"/>
        <end position="436"/>
    </location>
</feature>
<keyword evidence="3" id="KW-0902">Two-component regulatory system</keyword>
<comment type="caution">
    <text evidence="7">The sequence shown here is derived from an EMBL/GenBank/DDBJ whole genome shotgun (WGS) entry which is preliminary data.</text>
</comment>
<dbReference type="InterPro" id="IPR036890">
    <property type="entry name" value="HATPase_C_sf"/>
</dbReference>
<keyword evidence="5" id="KW-0812">Transmembrane</keyword>
<feature type="transmembrane region" description="Helical" evidence="5">
    <location>
        <begin position="50"/>
        <end position="71"/>
    </location>
</feature>
<keyword evidence="5" id="KW-0472">Membrane</keyword>
<dbReference type="InterPro" id="IPR011712">
    <property type="entry name" value="Sig_transdc_His_kin_sub3_dim/P"/>
</dbReference>
<feature type="transmembrane region" description="Helical" evidence="5">
    <location>
        <begin position="78"/>
        <end position="97"/>
    </location>
</feature>
<gene>
    <name evidence="7" type="ORF">GCM10022381_05500</name>
</gene>
<dbReference type="CDD" id="cd16917">
    <property type="entry name" value="HATPase_UhpB-NarQ-NarX-like"/>
    <property type="match status" value="1"/>
</dbReference>